<dbReference type="EMBL" id="FZPH01000024">
    <property type="protein sequence ID" value="SNT65584.1"/>
    <property type="molecule type" value="Genomic_DNA"/>
</dbReference>
<dbReference type="OrthoDB" id="9800774at2"/>
<proteinExistence type="predicted"/>
<sequence>MRPLGAEDLAALPWFTVRALITNLHFHLVDKPAFRGTDSIGEGWAERELGALRAAAGRLLGGHRSVPLGG</sequence>
<dbReference type="AlphaFoldDB" id="A0A239PG79"/>
<name>A0A239PG79_9ACTN</name>
<gene>
    <name evidence="1" type="ORF">SAMN05421812_12433</name>
</gene>
<protein>
    <submittedName>
        <fullName evidence="1">Uncharacterized protein</fullName>
    </submittedName>
</protein>
<reference evidence="1 2" key="1">
    <citation type="submission" date="2017-06" db="EMBL/GenBank/DDBJ databases">
        <authorList>
            <person name="Kim H.J."/>
            <person name="Triplett B.A."/>
        </authorList>
    </citation>
    <scope>NUCLEOTIDE SEQUENCE [LARGE SCALE GENOMIC DNA]</scope>
    <source>
        <strain evidence="1 2">CGMCC 4.5593</strain>
    </source>
</reference>
<organism evidence="1 2">
    <name type="scientific">Asanoa hainanensis</name>
    <dbReference type="NCBI Taxonomy" id="560556"/>
    <lineage>
        <taxon>Bacteria</taxon>
        <taxon>Bacillati</taxon>
        <taxon>Actinomycetota</taxon>
        <taxon>Actinomycetes</taxon>
        <taxon>Micromonosporales</taxon>
        <taxon>Micromonosporaceae</taxon>
        <taxon>Asanoa</taxon>
    </lineage>
</organism>
<dbReference type="RefSeq" id="WP_089255270.1">
    <property type="nucleotide sequence ID" value="NZ_FZPH01000024.1"/>
</dbReference>
<accession>A0A239PG79</accession>
<evidence type="ECO:0000313" key="2">
    <source>
        <dbReference type="Proteomes" id="UP000198362"/>
    </source>
</evidence>
<evidence type="ECO:0000313" key="1">
    <source>
        <dbReference type="EMBL" id="SNT65584.1"/>
    </source>
</evidence>
<keyword evidence="2" id="KW-1185">Reference proteome</keyword>
<dbReference type="Proteomes" id="UP000198362">
    <property type="component" value="Unassembled WGS sequence"/>
</dbReference>